<evidence type="ECO:0000313" key="3">
    <source>
        <dbReference type="Proteomes" id="UP000307440"/>
    </source>
</evidence>
<dbReference type="EMBL" id="ML210334">
    <property type="protein sequence ID" value="TFK19583.1"/>
    <property type="molecule type" value="Genomic_DNA"/>
</dbReference>
<protein>
    <recommendedName>
        <fullName evidence="1">F-box domain-containing protein</fullName>
    </recommendedName>
</protein>
<dbReference type="AlphaFoldDB" id="A0A5C3KIE0"/>
<name>A0A5C3KIE0_COPMA</name>
<dbReference type="Gene3D" id="3.80.10.10">
    <property type="entry name" value="Ribonuclease Inhibitor"/>
    <property type="match status" value="1"/>
</dbReference>
<dbReference type="Pfam" id="PF00646">
    <property type="entry name" value="F-box"/>
    <property type="match status" value="1"/>
</dbReference>
<dbReference type="InterPro" id="IPR001810">
    <property type="entry name" value="F-box_dom"/>
</dbReference>
<evidence type="ECO:0000259" key="1">
    <source>
        <dbReference type="Pfam" id="PF00646"/>
    </source>
</evidence>
<sequence>MADFPPELWAEITSYLPDCTVFSLMFLSRTFYALALQREYRALTANCFSRSVQLKLRTLKHDEYRARCVRSVALHPITEGNIHGNPMLPNVRWTWLDGLFQKFANRYSSLSPRKVESTLNDALLRLTNLAELVVVNDDCPASRFPKIPWNVYAANLQHLDLTMPLGKAKTLPLDVSFPQLSKFSFRPCPESDNLFDVPEHVRLTASFINGLRPTLTHLRIMHNDSISYIRDLYSALGRFPHLISLQANSPSASIGFIRRHSDQLCGLNFSSITSLSPVTLEGIEFNGLLKLTLRLGDIEASRWWTLPSLFLGSIVPTLYILNIESWILEKDFMAFLSAVEHLSIYKGSSCVLEELSLSVTAVSSTILRAIAQAFPNLRSLNLNLEMVAIGKTMSIEPTACFPYTPQQINQLLFRNNFRYAWVGIEWNLEELTIVRRDSKGKDAERILWGFMLLISDCFPSIYGFNNQGDKAIPNEIAQIISQERNLLN</sequence>
<evidence type="ECO:0000313" key="2">
    <source>
        <dbReference type="EMBL" id="TFK19583.1"/>
    </source>
</evidence>
<keyword evidence="3" id="KW-1185">Reference proteome</keyword>
<organism evidence="2 3">
    <name type="scientific">Coprinopsis marcescibilis</name>
    <name type="common">Agaric fungus</name>
    <name type="synonym">Psathyrella marcescibilis</name>
    <dbReference type="NCBI Taxonomy" id="230819"/>
    <lineage>
        <taxon>Eukaryota</taxon>
        <taxon>Fungi</taxon>
        <taxon>Dikarya</taxon>
        <taxon>Basidiomycota</taxon>
        <taxon>Agaricomycotina</taxon>
        <taxon>Agaricomycetes</taxon>
        <taxon>Agaricomycetidae</taxon>
        <taxon>Agaricales</taxon>
        <taxon>Agaricineae</taxon>
        <taxon>Psathyrellaceae</taxon>
        <taxon>Coprinopsis</taxon>
    </lineage>
</organism>
<dbReference type="InterPro" id="IPR032675">
    <property type="entry name" value="LRR_dom_sf"/>
</dbReference>
<proteinExistence type="predicted"/>
<dbReference type="OrthoDB" id="3071584at2759"/>
<feature type="domain" description="F-box" evidence="1">
    <location>
        <begin position="3"/>
        <end position="35"/>
    </location>
</feature>
<dbReference type="SUPFAM" id="SSF52047">
    <property type="entry name" value="RNI-like"/>
    <property type="match status" value="1"/>
</dbReference>
<accession>A0A5C3KIE0</accession>
<reference evidence="2 3" key="1">
    <citation type="journal article" date="2019" name="Nat. Ecol. Evol.">
        <title>Megaphylogeny resolves global patterns of mushroom evolution.</title>
        <authorList>
            <person name="Varga T."/>
            <person name="Krizsan K."/>
            <person name="Foldi C."/>
            <person name="Dima B."/>
            <person name="Sanchez-Garcia M."/>
            <person name="Sanchez-Ramirez S."/>
            <person name="Szollosi G.J."/>
            <person name="Szarkandi J.G."/>
            <person name="Papp V."/>
            <person name="Albert L."/>
            <person name="Andreopoulos W."/>
            <person name="Angelini C."/>
            <person name="Antonin V."/>
            <person name="Barry K.W."/>
            <person name="Bougher N.L."/>
            <person name="Buchanan P."/>
            <person name="Buyck B."/>
            <person name="Bense V."/>
            <person name="Catcheside P."/>
            <person name="Chovatia M."/>
            <person name="Cooper J."/>
            <person name="Damon W."/>
            <person name="Desjardin D."/>
            <person name="Finy P."/>
            <person name="Geml J."/>
            <person name="Haridas S."/>
            <person name="Hughes K."/>
            <person name="Justo A."/>
            <person name="Karasinski D."/>
            <person name="Kautmanova I."/>
            <person name="Kiss B."/>
            <person name="Kocsube S."/>
            <person name="Kotiranta H."/>
            <person name="LaButti K.M."/>
            <person name="Lechner B.E."/>
            <person name="Liimatainen K."/>
            <person name="Lipzen A."/>
            <person name="Lukacs Z."/>
            <person name="Mihaltcheva S."/>
            <person name="Morgado L.N."/>
            <person name="Niskanen T."/>
            <person name="Noordeloos M.E."/>
            <person name="Ohm R.A."/>
            <person name="Ortiz-Santana B."/>
            <person name="Ovrebo C."/>
            <person name="Racz N."/>
            <person name="Riley R."/>
            <person name="Savchenko A."/>
            <person name="Shiryaev A."/>
            <person name="Soop K."/>
            <person name="Spirin V."/>
            <person name="Szebenyi C."/>
            <person name="Tomsovsky M."/>
            <person name="Tulloss R.E."/>
            <person name="Uehling J."/>
            <person name="Grigoriev I.V."/>
            <person name="Vagvolgyi C."/>
            <person name="Papp T."/>
            <person name="Martin F.M."/>
            <person name="Miettinen O."/>
            <person name="Hibbett D.S."/>
            <person name="Nagy L.G."/>
        </authorList>
    </citation>
    <scope>NUCLEOTIDE SEQUENCE [LARGE SCALE GENOMIC DNA]</scope>
    <source>
        <strain evidence="2 3">CBS 121175</strain>
    </source>
</reference>
<dbReference type="Proteomes" id="UP000307440">
    <property type="component" value="Unassembled WGS sequence"/>
</dbReference>
<gene>
    <name evidence="2" type="ORF">FA15DRAFT_697445</name>
</gene>